<evidence type="ECO:0000259" key="3">
    <source>
        <dbReference type="Pfam" id="PF17106"/>
    </source>
</evidence>
<comment type="caution">
    <text evidence="5">The sequence shown here is derived from an EMBL/GenBank/DDBJ whole genome shotgun (WGS) entry which is preliminary data.</text>
</comment>
<dbReference type="Proteomes" id="UP001303115">
    <property type="component" value="Unassembled WGS sequence"/>
</dbReference>
<feature type="domain" description="Nephrocystin 3-like N-terminal" evidence="4">
    <location>
        <begin position="74"/>
        <end position="155"/>
    </location>
</feature>
<feature type="region of interest" description="Disordered" evidence="2">
    <location>
        <begin position="1"/>
        <end position="28"/>
    </location>
</feature>
<dbReference type="EMBL" id="MU854426">
    <property type="protein sequence ID" value="KAK4038554.1"/>
    <property type="molecule type" value="Genomic_DNA"/>
</dbReference>
<dbReference type="InterPro" id="IPR027417">
    <property type="entry name" value="P-loop_NTPase"/>
</dbReference>
<gene>
    <name evidence="5" type="ORF">C8A01DRAFT_47879</name>
</gene>
<evidence type="ECO:0000313" key="5">
    <source>
        <dbReference type="EMBL" id="KAK4038554.1"/>
    </source>
</evidence>
<evidence type="ECO:0000259" key="4">
    <source>
        <dbReference type="Pfam" id="PF24883"/>
    </source>
</evidence>
<dbReference type="SUPFAM" id="SSF52540">
    <property type="entry name" value="P-loop containing nucleoside triphosphate hydrolases"/>
    <property type="match status" value="1"/>
</dbReference>
<dbReference type="Pfam" id="PF24883">
    <property type="entry name" value="NPHP3_N"/>
    <property type="match status" value="1"/>
</dbReference>
<keyword evidence="1" id="KW-0677">Repeat</keyword>
<evidence type="ECO:0008006" key="7">
    <source>
        <dbReference type="Google" id="ProtNLM"/>
    </source>
</evidence>
<protein>
    <recommendedName>
        <fullName evidence="7">NACHT domain-containing protein</fullName>
    </recommendedName>
</protein>
<evidence type="ECO:0000256" key="2">
    <source>
        <dbReference type="SAM" id="MobiDB-lite"/>
    </source>
</evidence>
<dbReference type="Pfam" id="PF17106">
    <property type="entry name" value="NACHT_sigma"/>
    <property type="match status" value="1"/>
</dbReference>
<dbReference type="PANTHER" id="PTHR10039">
    <property type="entry name" value="AMELOGENIN"/>
    <property type="match status" value="1"/>
</dbReference>
<dbReference type="PANTHER" id="PTHR10039:SF5">
    <property type="entry name" value="NACHT DOMAIN-CONTAINING PROTEIN"/>
    <property type="match status" value="1"/>
</dbReference>
<dbReference type="Gene3D" id="3.40.50.300">
    <property type="entry name" value="P-loop containing nucleotide triphosphate hydrolases"/>
    <property type="match status" value="1"/>
</dbReference>
<organism evidence="5 6">
    <name type="scientific">Parachaetomium inaequale</name>
    <dbReference type="NCBI Taxonomy" id="2588326"/>
    <lineage>
        <taxon>Eukaryota</taxon>
        <taxon>Fungi</taxon>
        <taxon>Dikarya</taxon>
        <taxon>Ascomycota</taxon>
        <taxon>Pezizomycotina</taxon>
        <taxon>Sordariomycetes</taxon>
        <taxon>Sordariomycetidae</taxon>
        <taxon>Sordariales</taxon>
        <taxon>Chaetomiaceae</taxon>
        <taxon>Parachaetomium</taxon>
    </lineage>
</organism>
<proteinExistence type="predicted"/>
<sequence>MEGRGLHPSSAPFHNAGRDQVNAPGGIANKNDGFGNHLPGATFHRAVSFACLRSLGFRDIDARLHDIAAAYRGIYDWLFHTDQFQKWRDRADLLAYNGVLWIKGKPGTGKSTLMKYALRHYKEVFADHLIVAYFFNARGKILEKTPLEDFIRSIINKRQSKPLLLLVDALDEYDDRGVRDIIGFLESLSIDAVQARITLRIYLSSRHYPNVKASVEYERDITIYVEEKLKGYDNEIKAKVVIVVSLLNKVYDDGRLEAIYEGLEEVPADVEEWVLLSQRPLKPEELFFAVLAGTAPEYSRPWDRSKITGDTMQRRITASSKGLIEARIERTASMQFIYLTCLLL</sequence>
<evidence type="ECO:0000256" key="1">
    <source>
        <dbReference type="ARBA" id="ARBA00022737"/>
    </source>
</evidence>
<keyword evidence="6" id="KW-1185">Reference proteome</keyword>
<accession>A0AAN6SPS8</accession>
<feature type="domain" description="NACHT-NTPase sigma" evidence="3">
    <location>
        <begin position="13"/>
        <end position="49"/>
    </location>
</feature>
<dbReference type="AlphaFoldDB" id="A0AAN6SPS8"/>
<evidence type="ECO:0000313" key="6">
    <source>
        <dbReference type="Proteomes" id="UP001303115"/>
    </source>
</evidence>
<name>A0AAN6SPS8_9PEZI</name>
<reference evidence="6" key="1">
    <citation type="journal article" date="2023" name="Mol. Phylogenet. Evol.">
        <title>Genome-scale phylogeny and comparative genomics of the fungal order Sordariales.</title>
        <authorList>
            <person name="Hensen N."/>
            <person name="Bonometti L."/>
            <person name="Westerberg I."/>
            <person name="Brannstrom I.O."/>
            <person name="Guillou S."/>
            <person name="Cros-Aarteil S."/>
            <person name="Calhoun S."/>
            <person name="Haridas S."/>
            <person name="Kuo A."/>
            <person name="Mondo S."/>
            <person name="Pangilinan J."/>
            <person name="Riley R."/>
            <person name="LaButti K."/>
            <person name="Andreopoulos B."/>
            <person name="Lipzen A."/>
            <person name="Chen C."/>
            <person name="Yan M."/>
            <person name="Daum C."/>
            <person name="Ng V."/>
            <person name="Clum A."/>
            <person name="Steindorff A."/>
            <person name="Ohm R.A."/>
            <person name="Martin F."/>
            <person name="Silar P."/>
            <person name="Natvig D.O."/>
            <person name="Lalanne C."/>
            <person name="Gautier V."/>
            <person name="Ament-Velasquez S.L."/>
            <person name="Kruys A."/>
            <person name="Hutchinson M.I."/>
            <person name="Powell A.J."/>
            <person name="Barry K."/>
            <person name="Miller A.N."/>
            <person name="Grigoriev I.V."/>
            <person name="Debuchy R."/>
            <person name="Gladieux P."/>
            <person name="Hiltunen Thoren M."/>
            <person name="Johannesson H."/>
        </authorList>
    </citation>
    <scope>NUCLEOTIDE SEQUENCE [LARGE SCALE GENOMIC DNA]</scope>
    <source>
        <strain evidence="6">CBS 284.82</strain>
    </source>
</reference>
<dbReference type="InterPro" id="IPR031353">
    <property type="entry name" value="NACHT_sigma"/>
</dbReference>
<dbReference type="InterPro" id="IPR056884">
    <property type="entry name" value="NPHP3-like_N"/>
</dbReference>